<proteinExistence type="predicted"/>
<dbReference type="EMBL" id="GBRH01280125">
    <property type="protein sequence ID" value="JAD17770.1"/>
    <property type="molecule type" value="Transcribed_RNA"/>
</dbReference>
<protein>
    <submittedName>
        <fullName evidence="1">Uncharacterized protein</fullName>
    </submittedName>
</protein>
<reference evidence="1" key="2">
    <citation type="journal article" date="2015" name="Data Brief">
        <title>Shoot transcriptome of the giant reed, Arundo donax.</title>
        <authorList>
            <person name="Barrero R.A."/>
            <person name="Guerrero F.D."/>
            <person name="Moolhuijzen P."/>
            <person name="Goolsby J.A."/>
            <person name="Tidwell J."/>
            <person name="Bellgard S.E."/>
            <person name="Bellgard M.I."/>
        </authorList>
    </citation>
    <scope>NUCLEOTIDE SEQUENCE</scope>
    <source>
        <tissue evidence="1">Shoot tissue taken approximately 20 cm above the soil surface</tissue>
    </source>
</reference>
<evidence type="ECO:0000313" key="1">
    <source>
        <dbReference type="EMBL" id="JAD17770.1"/>
    </source>
</evidence>
<sequence length="64" mass="6610">MGLVSTDRHGDRTMHTFHMAGWSRAAVEGGAVAGRRPQRGGAVPQRAELRLAGGGSAATAGQIR</sequence>
<accession>A0A0A9UFI4</accession>
<organism evidence="1">
    <name type="scientific">Arundo donax</name>
    <name type="common">Giant reed</name>
    <name type="synonym">Donax arundinaceus</name>
    <dbReference type="NCBI Taxonomy" id="35708"/>
    <lineage>
        <taxon>Eukaryota</taxon>
        <taxon>Viridiplantae</taxon>
        <taxon>Streptophyta</taxon>
        <taxon>Embryophyta</taxon>
        <taxon>Tracheophyta</taxon>
        <taxon>Spermatophyta</taxon>
        <taxon>Magnoliopsida</taxon>
        <taxon>Liliopsida</taxon>
        <taxon>Poales</taxon>
        <taxon>Poaceae</taxon>
        <taxon>PACMAD clade</taxon>
        <taxon>Arundinoideae</taxon>
        <taxon>Arundineae</taxon>
        <taxon>Arundo</taxon>
    </lineage>
</organism>
<reference evidence="1" key="1">
    <citation type="submission" date="2014-09" db="EMBL/GenBank/DDBJ databases">
        <authorList>
            <person name="Magalhaes I.L.F."/>
            <person name="Oliveira U."/>
            <person name="Santos F.R."/>
            <person name="Vidigal T.H.D.A."/>
            <person name="Brescovit A.D."/>
            <person name="Santos A.J."/>
        </authorList>
    </citation>
    <scope>NUCLEOTIDE SEQUENCE</scope>
    <source>
        <tissue evidence="1">Shoot tissue taken approximately 20 cm above the soil surface</tissue>
    </source>
</reference>
<name>A0A0A9UFI4_ARUDO</name>
<dbReference type="AlphaFoldDB" id="A0A0A9UFI4"/>